<evidence type="ECO:0000256" key="3">
    <source>
        <dbReference type="ARBA" id="ARBA00022475"/>
    </source>
</evidence>
<keyword evidence="8" id="KW-0472">Membrane</keyword>
<evidence type="ECO:0000256" key="2">
    <source>
        <dbReference type="ARBA" id="ARBA00004556"/>
    </source>
</evidence>
<dbReference type="AlphaFoldDB" id="A0A8C4JCX1"/>
<dbReference type="RefSeq" id="XP_025964585.1">
    <property type="nucleotide sequence ID" value="XM_026108800.2"/>
</dbReference>
<keyword evidence="7" id="KW-0770">Synapse</keyword>
<dbReference type="KEGG" id="dne:112988342"/>
<evidence type="ECO:0000256" key="12">
    <source>
        <dbReference type="SAM" id="MobiDB-lite"/>
    </source>
</evidence>
<keyword evidence="6" id="KW-0597">Phosphoprotein</keyword>
<dbReference type="InterPro" id="IPR052122">
    <property type="entry name" value="Intracell_Traff_Signaling_Reg"/>
</dbReference>
<dbReference type="FunFam" id="2.30.42.10:FF:000157">
    <property type="entry name" value="General receptor for phosphoinositides 1-associated scaffold protein"/>
    <property type="match status" value="1"/>
</dbReference>
<name>A0A8C4JCX1_DRONO</name>
<dbReference type="CTD" id="9595"/>
<keyword evidence="15" id="KW-1185">Reference proteome</keyword>
<comment type="function">
    <text evidence="11">Plays a role in intracellular trafficking and contributes to the macromolecular organization of group 1 metabotropic glutamate receptors (mGluRs) at synapses.</text>
</comment>
<dbReference type="Gene3D" id="2.30.42.10">
    <property type="match status" value="1"/>
</dbReference>
<accession>A0A8C4JCX1</accession>
<dbReference type="PROSITE" id="PS50106">
    <property type="entry name" value="PDZ"/>
    <property type="match status" value="1"/>
</dbReference>
<evidence type="ECO:0000256" key="7">
    <source>
        <dbReference type="ARBA" id="ARBA00023018"/>
    </source>
</evidence>
<protein>
    <submittedName>
        <fullName evidence="14">Cytohesin 1 interacting protein</fullName>
    </submittedName>
</protein>
<dbReference type="OrthoDB" id="10041077at2759"/>
<proteinExistence type="predicted"/>
<feature type="domain" description="PDZ" evidence="13">
    <location>
        <begin position="81"/>
        <end position="170"/>
    </location>
</feature>
<evidence type="ECO:0000256" key="11">
    <source>
        <dbReference type="ARBA" id="ARBA00058705"/>
    </source>
</evidence>
<feature type="region of interest" description="Disordered" evidence="12">
    <location>
        <begin position="284"/>
        <end position="304"/>
    </location>
</feature>
<dbReference type="PANTHER" id="PTHR15963">
    <property type="entry name" value="GENERAL RECEPTOR FOR PHOSPHOINOSITIDES 1-ASSOCIATED SCAFFOLD PROTEIN-RELATED"/>
    <property type="match status" value="1"/>
</dbReference>
<sequence length="365" mass="40562">MTFHNMSLRRLIQQNHNAGFVGFSVSSAYAPCGDPGCGSQMDNKRIQTLANTVGTLPRGRKQLALVRSSSLGDSSGPQRHVVAIFKEDKETFGFEIQTIRFPHQNDYSQEVCTCVCKIQEESPAHLSGLQIGDILASINGVNTDGFSHKQIVDLIKSSGNYLRLETVNGALFLRKMELETKLQLLKQTLQQKWVELRSLHLQEQRLLHGEVNDNVLLNALELEESNLFGSCNMPGPVFPVKPRFSSESSSKSRLSSMTVDSEDSFYHTSAFDDSAAESLSRQSSMDDDCFFPRDSDGTAGRSSLRRNRSISLASSGSMSPLWEGSSCPNNFGTLPRKSRRSSVRKHLLKFIPGLHRAVEEEESRV</sequence>
<reference evidence="14" key="1">
    <citation type="submission" date="2025-08" db="UniProtKB">
        <authorList>
            <consortium name="Ensembl"/>
        </authorList>
    </citation>
    <scope>IDENTIFICATION</scope>
</reference>
<evidence type="ECO:0000313" key="14">
    <source>
        <dbReference type="Ensembl" id="ENSDNVP00000005502.1"/>
    </source>
</evidence>
<evidence type="ECO:0000256" key="10">
    <source>
        <dbReference type="ARBA" id="ARBA00034100"/>
    </source>
</evidence>
<dbReference type="InterPro" id="IPR001478">
    <property type="entry name" value="PDZ"/>
</dbReference>
<evidence type="ECO:0000256" key="5">
    <source>
        <dbReference type="ARBA" id="ARBA00022490"/>
    </source>
</evidence>
<evidence type="ECO:0000256" key="9">
    <source>
        <dbReference type="ARBA" id="ARBA00023257"/>
    </source>
</evidence>
<gene>
    <name evidence="14" type="primary">CYTIP</name>
</gene>
<evidence type="ECO:0000259" key="13">
    <source>
        <dbReference type="PROSITE" id="PS50106"/>
    </source>
</evidence>
<dbReference type="Ensembl" id="ENSDNVT00000006633.1">
    <property type="protein sequence ID" value="ENSDNVP00000005502.1"/>
    <property type="gene ID" value="ENSDNVG00000003963.1"/>
</dbReference>
<keyword evidence="9" id="KW-0628">Postsynaptic cell membrane</keyword>
<dbReference type="GO" id="GO:0030155">
    <property type="term" value="P:regulation of cell adhesion"/>
    <property type="evidence" value="ECO:0007669"/>
    <property type="project" value="TreeGrafter"/>
</dbReference>
<dbReference type="CDD" id="cd06713">
    <property type="entry name" value="PDZ_tamalin_CYTIP-like"/>
    <property type="match status" value="1"/>
</dbReference>
<keyword evidence="3" id="KW-1003">Cell membrane</keyword>
<reference evidence="14" key="2">
    <citation type="submission" date="2025-09" db="UniProtKB">
        <authorList>
            <consortium name="Ensembl"/>
        </authorList>
    </citation>
    <scope>IDENTIFICATION</scope>
</reference>
<dbReference type="GO" id="GO:0048471">
    <property type="term" value="C:perinuclear region of cytoplasm"/>
    <property type="evidence" value="ECO:0007669"/>
    <property type="project" value="UniProtKB-SubCell"/>
</dbReference>
<evidence type="ECO:0000256" key="8">
    <source>
        <dbReference type="ARBA" id="ARBA00023136"/>
    </source>
</evidence>
<keyword evidence="5" id="KW-0963">Cytoplasm</keyword>
<evidence type="ECO:0000256" key="6">
    <source>
        <dbReference type="ARBA" id="ARBA00022553"/>
    </source>
</evidence>
<dbReference type="InterPro" id="IPR036034">
    <property type="entry name" value="PDZ_sf"/>
</dbReference>
<keyword evidence="4" id="KW-0488">Methylation</keyword>
<dbReference type="GO" id="GO:0045211">
    <property type="term" value="C:postsynaptic membrane"/>
    <property type="evidence" value="ECO:0007669"/>
    <property type="project" value="UniProtKB-SubCell"/>
</dbReference>
<dbReference type="Pfam" id="PF00595">
    <property type="entry name" value="PDZ"/>
    <property type="match status" value="1"/>
</dbReference>
<dbReference type="SUPFAM" id="SSF50156">
    <property type="entry name" value="PDZ domain-like"/>
    <property type="match status" value="1"/>
</dbReference>
<dbReference type="GO" id="GO:0098978">
    <property type="term" value="C:glutamatergic synapse"/>
    <property type="evidence" value="ECO:0007669"/>
    <property type="project" value="UniProtKB-ARBA"/>
</dbReference>
<dbReference type="PANTHER" id="PTHR15963:SF1">
    <property type="entry name" value="CYTOHESIN-INTERACTING PROTEIN"/>
    <property type="match status" value="1"/>
</dbReference>
<comment type="subcellular location">
    <subcellularLocation>
        <location evidence="1">Cell membrane</location>
        <topology evidence="1">Peripheral membrane protein</topology>
        <orientation evidence="1">Cytoplasmic side</orientation>
    </subcellularLocation>
    <subcellularLocation>
        <location evidence="2">Cytoplasm</location>
        <location evidence="2">Perinuclear region</location>
    </subcellularLocation>
    <subcellularLocation>
        <location evidence="10">Postsynaptic cell membrane</location>
    </subcellularLocation>
</comment>
<dbReference type="GeneID" id="112988342"/>
<evidence type="ECO:0000256" key="4">
    <source>
        <dbReference type="ARBA" id="ARBA00022481"/>
    </source>
</evidence>
<evidence type="ECO:0000256" key="1">
    <source>
        <dbReference type="ARBA" id="ARBA00004413"/>
    </source>
</evidence>
<dbReference type="Proteomes" id="UP000694423">
    <property type="component" value="Unplaced"/>
</dbReference>
<organism evidence="14 15">
    <name type="scientific">Dromaius novaehollandiae</name>
    <name type="common">Emu</name>
    <dbReference type="NCBI Taxonomy" id="8790"/>
    <lineage>
        <taxon>Eukaryota</taxon>
        <taxon>Metazoa</taxon>
        <taxon>Chordata</taxon>
        <taxon>Craniata</taxon>
        <taxon>Vertebrata</taxon>
        <taxon>Euteleostomi</taxon>
        <taxon>Archelosauria</taxon>
        <taxon>Archosauria</taxon>
        <taxon>Dinosauria</taxon>
        <taxon>Saurischia</taxon>
        <taxon>Theropoda</taxon>
        <taxon>Coelurosauria</taxon>
        <taxon>Aves</taxon>
        <taxon>Palaeognathae</taxon>
        <taxon>Casuariiformes</taxon>
        <taxon>Dromaiidae</taxon>
        <taxon>Dromaius</taxon>
    </lineage>
</organism>
<dbReference type="SMART" id="SM00228">
    <property type="entry name" value="PDZ"/>
    <property type="match status" value="1"/>
</dbReference>
<evidence type="ECO:0000313" key="15">
    <source>
        <dbReference type="Proteomes" id="UP000694423"/>
    </source>
</evidence>
<dbReference type="GO" id="GO:0005938">
    <property type="term" value="C:cell cortex"/>
    <property type="evidence" value="ECO:0007669"/>
    <property type="project" value="TreeGrafter"/>
</dbReference>